<dbReference type="InterPro" id="IPR036890">
    <property type="entry name" value="HATPase_C_sf"/>
</dbReference>
<dbReference type="SUPFAM" id="SSF55781">
    <property type="entry name" value="GAF domain-like"/>
    <property type="match status" value="1"/>
</dbReference>
<evidence type="ECO:0000256" key="4">
    <source>
        <dbReference type="ARBA" id="ARBA00022553"/>
    </source>
</evidence>
<dbReference type="EMBL" id="JAYGHG010000025">
    <property type="protein sequence ID" value="MEA5582565.1"/>
    <property type="molecule type" value="Genomic_DNA"/>
</dbReference>
<dbReference type="InterPro" id="IPR003018">
    <property type="entry name" value="GAF"/>
</dbReference>
<evidence type="ECO:0000256" key="7">
    <source>
        <dbReference type="ARBA" id="ARBA00023012"/>
    </source>
</evidence>
<dbReference type="PROSITE" id="PS50109">
    <property type="entry name" value="HIS_KIN"/>
    <property type="match status" value="1"/>
</dbReference>
<dbReference type="InterPro" id="IPR001789">
    <property type="entry name" value="Sig_transdc_resp-reg_receiver"/>
</dbReference>
<comment type="catalytic activity">
    <reaction evidence="1">
        <text>ATP + protein L-histidine = ADP + protein N-phospho-L-histidine.</text>
        <dbReference type="EC" id="2.7.13.3"/>
    </reaction>
</comment>
<dbReference type="Pfam" id="PF02518">
    <property type="entry name" value="HATPase_c"/>
    <property type="match status" value="1"/>
</dbReference>
<reference evidence="14 15" key="1">
    <citation type="submission" date="2023-12" db="EMBL/GenBank/DDBJ databases">
        <title>Baltic Sea Cyanobacteria.</title>
        <authorList>
            <person name="Delbaje E."/>
            <person name="Fewer D.P."/>
            <person name="Shishido T.K."/>
        </authorList>
    </citation>
    <scope>NUCLEOTIDE SEQUENCE [LARGE SCALE GENOMIC DNA]</scope>
    <source>
        <strain evidence="14 15">UHCC-0300</strain>
    </source>
</reference>
<feature type="domain" description="Response regulatory" evidence="12">
    <location>
        <begin position="1077"/>
        <end position="1194"/>
    </location>
</feature>
<evidence type="ECO:0000259" key="11">
    <source>
        <dbReference type="PROSITE" id="PS50109"/>
    </source>
</evidence>
<dbReference type="Gene3D" id="3.40.50.2300">
    <property type="match status" value="3"/>
</dbReference>
<feature type="domain" description="HAMP" evidence="13">
    <location>
        <begin position="208"/>
        <end position="261"/>
    </location>
</feature>
<keyword evidence="4 8" id="KW-0597">Phosphoprotein</keyword>
<dbReference type="PANTHER" id="PTHR45339">
    <property type="entry name" value="HYBRID SIGNAL TRANSDUCTION HISTIDINE KINASE J"/>
    <property type="match status" value="1"/>
</dbReference>
<dbReference type="SUPFAM" id="SSF55874">
    <property type="entry name" value="ATPase domain of HSP90 chaperone/DNA topoisomerase II/histidine kinase"/>
    <property type="match status" value="1"/>
</dbReference>
<dbReference type="Gene3D" id="3.30.450.40">
    <property type="match status" value="1"/>
</dbReference>
<dbReference type="PROSITE" id="PS50885">
    <property type="entry name" value="HAMP"/>
    <property type="match status" value="1"/>
</dbReference>
<dbReference type="SMART" id="SM00065">
    <property type="entry name" value="GAF"/>
    <property type="match status" value="1"/>
</dbReference>
<evidence type="ECO:0000256" key="10">
    <source>
        <dbReference type="SAM" id="Phobius"/>
    </source>
</evidence>
<sequence>MFNRWKIGIKIAVCFAVSLVILATIGFICYHSTNELIATSLKEKHTYQVLSQLEELDSQMIYAENGQRGYVITGEQRYLHPYTNAVEVLNHTFQKLDILTTDNIEQQRRLDRLRPLINQKMTVMQNVMNIRDDQGLESAKKVILTDEGKDLMDEIQIILDEIKNAESLLLQQRSHKAELASQRTINSITYSIPLVSMILAVIGFFLTRNISLPLTQLSETAENIAEGNLSVSLPNSDRLDEIGILTRTFNQMITNLQNITQKNNEQNWFNSNLANFTQMLQGQSSLSTVSRMILSNLTPLMNAQQSVFYLMAESEDKPILKLLSSYAYQERKHLANEFHLGQGLVGQCALEKQRILLTEVPNDYIRIHSGLGAALPLNIIVLPVLFESDVIAVIELASLQRFSNLHLKFLEQLTEIIGVFINNIAANTQTQHLLQESQTLTQELQLQQDKLKETNHSLEQQTKELEKSQSLLKQQQEELKQSNEELQQLNEELEEKAELLEIQNKAVARKNQEVERARKSVEEKAEQLALSSQYKSEFLANMSHELRTPLNSLLILAKLLSDNSEGHLTEKQVEYSQTIYSAGTDLLELINDILDLAKIESGNFSLNIEEISFEDLQTSINRSFIQLAQDKGITFAVELADNLPNIIYNDPKRLQQILKNLLANALKFTETGGVKLQIGMSNKTEIPMITFTVSDTGIGIPIEKQKIIFEAFQQADGTTSRKYGGTGLGLSISRELAQLLGGKIELYSQIGEGSTFILYLPLSYAGNPERVATESQIKEEVLTPSAKLMTIKPDEIIDDRNNIQPGDRILLIVEDDHKFARIFLEIARQQGFKVIVAVESKVGLALAQQFKPDAISLDIQMPDMDGWTMLDCLKRNPETRHIPVHILSADERKQRGLQLGAITYLQKPISPEDLNQALTEIKGFIDRTVRNLLIIEDDPVQAQSIIELIGNGDVHSTAVSTGAEALNILQSQRFDCMVLDLGLPDMSGLELIAKIKEKSSLLKLPIIVYTGKELTRKEDTQLRRLAETIIIKNVRSPERLLDETALFLHRVQANLPQQKRQMLEQLRQTDPVLAHRKILIIDDDLRNIFAITSFLESYQMEVFFAENGRDGIEILQDNPDINATLIDIMMPEMDGYETTIAIRQQQQFRSLPIIALTAKAMPGDRQKCIEAGASDYITKPVDTEQLLSLLRVWLYQ</sequence>
<feature type="domain" description="Response regulatory" evidence="12">
    <location>
        <begin position="809"/>
        <end position="922"/>
    </location>
</feature>
<keyword evidence="10" id="KW-0812">Transmembrane</keyword>
<feature type="domain" description="Histidine kinase" evidence="11">
    <location>
        <begin position="541"/>
        <end position="764"/>
    </location>
</feature>
<evidence type="ECO:0000256" key="2">
    <source>
        <dbReference type="ARBA" id="ARBA00004370"/>
    </source>
</evidence>
<dbReference type="CDD" id="cd00156">
    <property type="entry name" value="REC"/>
    <property type="match status" value="1"/>
</dbReference>
<dbReference type="InterPro" id="IPR003594">
    <property type="entry name" value="HATPase_dom"/>
</dbReference>
<dbReference type="InterPro" id="IPR003660">
    <property type="entry name" value="HAMP_dom"/>
</dbReference>
<evidence type="ECO:0000313" key="15">
    <source>
        <dbReference type="Proteomes" id="UP001302120"/>
    </source>
</evidence>
<feature type="coiled-coil region" evidence="9">
    <location>
        <begin position="434"/>
        <end position="531"/>
    </location>
</feature>
<dbReference type="InterPro" id="IPR004358">
    <property type="entry name" value="Sig_transdc_His_kin-like_C"/>
</dbReference>
<evidence type="ECO:0000256" key="3">
    <source>
        <dbReference type="ARBA" id="ARBA00012438"/>
    </source>
</evidence>
<dbReference type="Gene3D" id="6.10.340.10">
    <property type="match status" value="1"/>
</dbReference>
<dbReference type="PROSITE" id="PS50110">
    <property type="entry name" value="RESPONSE_REGULATORY"/>
    <property type="match status" value="3"/>
</dbReference>
<dbReference type="PRINTS" id="PR00344">
    <property type="entry name" value="BCTRLSENSOR"/>
</dbReference>
<dbReference type="CDD" id="cd17546">
    <property type="entry name" value="REC_hyHK_CKI1_RcsC-like"/>
    <property type="match status" value="1"/>
</dbReference>
<dbReference type="CDD" id="cd16922">
    <property type="entry name" value="HATPase_EvgS-ArcB-TorS-like"/>
    <property type="match status" value="1"/>
</dbReference>
<dbReference type="EC" id="2.7.13.3" evidence="3"/>
<keyword evidence="5" id="KW-0808">Transferase</keyword>
<feature type="transmembrane region" description="Helical" evidence="10">
    <location>
        <begin position="7"/>
        <end position="28"/>
    </location>
</feature>
<name>A0ABU5UGD4_9CYAN</name>
<dbReference type="SMART" id="SM00387">
    <property type="entry name" value="HATPase_c"/>
    <property type="match status" value="1"/>
</dbReference>
<dbReference type="PANTHER" id="PTHR45339:SF1">
    <property type="entry name" value="HYBRID SIGNAL TRANSDUCTION HISTIDINE KINASE J"/>
    <property type="match status" value="1"/>
</dbReference>
<dbReference type="InterPro" id="IPR005467">
    <property type="entry name" value="His_kinase_dom"/>
</dbReference>
<dbReference type="InterPro" id="IPR036097">
    <property type="entry name" value="HisK_dim/P_sf"/>
</dbReference>
<accession>A0ABU5UGD4</accession>
<dbReference type="Pfam" id="PF05227">
    <property type="entry name" value="CHASE3"/>
    <property type="match status" value="1"/>
</dbReference>
<keyword evidence="10" id="KW-0472">Membrane</keyword>
<evidence type="ECO:0000256" key="9">
    <source>
        <dbReference type="SAM" id="Coils"/>
    </source>
</evidence>
<dbReference type="RefSeq" id="WP_323196880.1">
    <property type="nucleotide sequence ID" value="NZ_JAYGHG010000025.1"/>
</dbReference>
<feature type="modified residue" description="4-aspartylphosphate" evidence="8">
    <location>
        <position position="858"/>
    </location>
</feature>
<evidence type="ECO:0000256" key="6">
    <source>
        <dbReference type="ARBA" id="ARBA00022777"/>
    </source>
</evidence>
<feature type="modified residue" description="4-aspartylphosphate" evidence="8">
    <location>
        <position position="980"/>
    </location>
</feature>
<comment type="subcellular location">
    <subcellularLocation>
        <location evidence="2">Membrane</location>
    </subcellularLocation>
</comment>
<organism evidence="14 15">
    <name type="scientific">Nodularia harveyana UHCC-0300</name>
    <dbReference type="NCBI Taxonomy" id="2974287"/>
    <lineage>
        <taxon>Bacteria</taxon>
        <taxon>Bacillati</taxon>
        <taxon>Cyanobacteriota</taxon>
        <taxon>Cyanophyceae</taxon>
        <taxon>Nostocales</taxon>
        <taxon>Nodulariaceae</taxon>
        <taxon>Nodularia</taxon>
    </lineage>
</organism>
<keyword evidence="10" id="KW-1133">Transmembrane helix</keyword>
<protein>
    <recommendedName>
        <fullName evidence="3">histidine kinase</fullName>
        <ecNumber evidence="3">2.7.13.3</ecNumber>
    </recommendedName>
</protein>
<gene>
    <name evidence="14" type="ORF">VB620_14595</name>
</gene>
<dbReference type="SMART" id="SM00304">
    <property type="entry name" value="HAMP"/>
    <property type="match status" value="1"/>
</dbReference>
<evidence type="ECO:0000256" key="5">
    <source>
        <dbReference type="ARBA" id="ARBA00022679"/>
    </source>
</evidence>
<evidence type="ECO:0000256" key="1">
    <source>
        <dbReference type="ARBA" id="ARBA00000085"/>
    </source>
</evidence>
<dbReference type="SMART" id="SM00388">
    <property type="entry name" value="HisKA"/>
    <property type="match status" value="1"/>
</dbReference>
<dbReference type="Pfam" id="PF00672">
    <property type="entry name" value="HAMP"/>
    <property type="match status" value="1"/>
</dbReference>
<dbReference type="Pfam" id="PF00512">
    <property type="entry name" value="HisKA"/>
    <property type="match status" value="1"/>
</dbReference>
<evidence type="ECO:0000256" key="8">
    <source>
        <dbReference type="PROSITE-ProRule" id="PRU00169"/>
    </source>
</evidence>
<dbReference type="CDD" id="cd00082">
    <property type="entry name" value="HisKA"/>
    <property type="match status" value="1"/>
</dbReference>
<dbReference type="InterPro" id="IPR011006">
    <property type="entry name" value="CheY-like_superfamily"/>
</dbReference>
<keyword evidence="7" id="KW-0902">Two-component regulatory system</keyword>
<dbReference type="SUPFAM" id="SSF47384">
    <property type="entry name" value="Homodimeric domain of signal transducing histidine kinase"/>
    <property type="match status" value="1"/>
</dbReference>
<dbReference type="SUPFAM" id="SSF158472">
    <property type="entry name" value="HAMP domain-like"/>
    <property type="match status" value="1"/>
</dbReference>
<keyword evidence="15" id="KW-1185">Reference proteome</keyword>
<dbReference type="InterPro" id="IPR029016">
    <property type="entry name" value="GAF-like_dom_sf"/>
</dbReference>
<comment type="caution">
    <text evidence="14">The sequence shown here is derived from an EMBL/GenBank/DDBJ whole genome shotgun (WGS) entry which is preliminary data.</text>
</comment>
<dbReference type="SMART" id="SM00448">
    <property type="entry name" value="REC"/>
    <property type="match status" value="3"/>
</dbReference>
<dbReference type="InterPro" id="IPR003661">
    <property type="entry name" value="HisK_dim/P_dom"/>
</dbReference>
<dbReference type="Gene3D" id="3.30.565.10">
    <property type="entry name" value="Histidine kinase-like ATPase, C-terminal domain"/>
    <property type="match status" value="1"/>
</dbReference>
<keyword evidence="9" id="KW-0175">Coiled coil</keyword>
<dbReference type="Pfam" id="PF13185">
    <property type="entry name" value="GAF_2"/>
    <property type="match status" value="1"/>
</dbReference>
<evidence type="ECO:0000259" key="12">
    <source>
        <dbReference type="PROSITE" id="PS50110"/>
    </source>
</evidence>
<dbReference type="SUPFAM" id="SSF52172">
    <property type="entry name" value="CheY-like"/>
    <property type="match status" value="3"/>
</dbReference>
<dbReference type="Proteomes" id="UP001302120">
    <property type="component" value="Unassembled WGS sequence"/>
</dbReference>
<dbReference type="Pfam" id="PF00072">
    <property type="entry name" value="Response_reg"/>
    <property type="match status" value="3"/>
</dbReference>
<keyword evidence="6" id="KW-0418">Kinase</keyword>
<evidence type="ECO:0000259" key="13">
    <source>
        <dbReference type="PROSITE" id="PS50885"/>
    </source>
</evidence>
<dbReference type="CDD" id="cd19410">
    <property type="entry name" value="HK9-like_sensor"/>
    <property type="match status" value="1"/>
</dbReference>
<dbReference type="Gene3D" id="1.10.287.130">
    <property type="match status" value="1"/>
</dbReference>
<dbReference type="CDD" id="cd06225">
    <property type="entry name" value="HAMP"/>
    <property type="match status" value="1"/>
</dbReference>
<dbReference type="InterPro" id="IPR007891">
    <property type="entry name" value="CHASE3"/>
</dbReference>
<feature type="domain" description="Response regulatory" evidence="12">
    <location>
        <begin position="931"/>
        <end position="1047"/>
    </location>
</feature>
<evidence type="ECO:0000313" key="14">
    <source>
        <dbReference type="EMBL" id="MEA5582565.1"/>
    </source>
</evidence>
<proteinExistence type="predicted"/>
<feature type="modified residue" description="4-aspartylphosphate" evidence="8">
    <location>
        <position position="1127"/>
    </location>
</feature>